<dbReference type="KEGG" id="ksk:KSE_18290"/>
<proteinExistence type="predicted"/>
<evidence type="ECO:0000313" key="1">
    <source>
        <dbReference type="EMBL" id="BAJ27654.1"/>
    </source>
</evidence>
<sequence>MIRRTGRRPLSVSLDPAVDAGRAAEIHEDHALYNRLRGGESEPVSCPCGCLPVVPSGSGRQRARGPVIPR</sequence>
<evidence type="ECO:0000313" key="2">
    <source>
        <dbReference type="Proteomes" id="UP000007076"/>
    </source>
</evidence>
<dbReference type="AlphaFoldDB" id="E4N8X3"/>
<dbReference type="Proteomes" id="UP000007076">
    <property type="component" value="Chromosome"/>
</dbReference>
<name>E4N8X3_KITSK</name>
<organism evidence="1 2">
    <name type="scientific">Kitasatospora setae (strain ATCC 33774 / DSM 43861 / JCM 3304 / KCC A-0304 / NBRC 14216 / KM-6054)</name>
    <name type="common">Streptomyces setae</name>
    <dbReference type="NCBI Taxonomy" id="452652"/>
    <lineage>
        <taxon>Bacteria</taxon>
        <taxon>Bacillati</taxon>
        <taxon>Actinomycetota</taxon>
        <taxon>Actinomycetes</taxon>
        <taxon>Kitasatosporales</taxon>
        <taxon>Streptomycetaceae</taxon>
        <taxon>Kitasatospora</taxon>
    </lineage>
</organism>
<dbReference type="HOGENOM" id="CLU_2752447_0_0_11"/>
<dbReference type="EMBL" id="AP010968">
    <property type="protein sequence ID" value="BAJ27654.1"/>
    <property type="molecule type" value="Genomic_DNA"/>
</dbReference>
<protein>
    <submittedName>
        <fullName evidence="1">Uncharacterized protein</fullName>
    </submittedName>
</protein>
<gene>
    <name evidence="1" type="ordered locus">KSE_18290</name>
</gene>
<keyword evidence="2" id="KW-1185">Reference proteome</keyword>
<dbReference type="STRING" id="452652.KSE_18290"/>
<accession>E4N8X3</accession>
<reference evidence="1 2" key="1">
    <citation type="journal article" date="2010" name="DNA Res.">
        <title>Genome sequence of Kitasatospora setae NBRC 14216T: an evolutionary snapshot of the family Streptomycetaceae.</title>
        <authorList>
            <person name="Ichikawa N."/>
            <person name="Oguchi A."/>
            <person name="Ikeda H."/>
            <person name="Ishikawa J."/>
            <person name="Kitani S."/>
            <person name="Watanabe Y."/>
            <person name="Nakamura S."/>
            <person name="Katano Y."/>
            <person name="Kishi E."/>
            <person name="Sasagawa M."/>
            <person name="Ankai A."/>
            <person name="Fukui S."/>
            <person name="Hashimoto Y."/>
            <person name="Kamata S."/>
            <person name="Otoguro M."/>
            <person name="Tanikawa S."/>
            <person name="Nihira T."/>
            <person name="Horinouchi S."/>
            <person name="Ohnishi Y."/>
            <person name="Hayakawa M."/>
            <person name="Kuzuyama T."/>
            <person name="Arisawa A."/>
            <person name="Nomoto F."/>
            <person name="Miura H."/>
            <person name="Takahashi Y."/>
            <person name="Fujita N."/>
        </authorList>
    </citation>
    <scope>NUCLEOTIDE SEQUENCE [LARGE SCALE GENOMIC DNA]</scope>
    <source>
        <strain evidence="2">ATCC 33774 / DSM 43861 / JCM 3304 / KCC A-0304 / NBRC 14216 / KM-6054</strain>
    </source>
</reference>